<feature type="domain" description="Arginyl tRNA synthetase N-terminal" evidence="16">
    <location>
        <begin position="65"/>
        <end position="145"/>
    </location>
</feature>
<dbReference type="EMBL" id="JBGBPQ010000002">
    <property type="protein sequence ID" value="KAL1528882.1"/>
    <property type="molecule type" value="Genomic_DNA"/>
</dbReference>
<comment type="subcellular location">
    <subcellularLocation>
        <location evidence="1">Cytoplasm</location>
    </subcellularLocation>
</comment>
<keyword evidence="14" id="KW-0732">Signal</keyword>
<dbReference type="InterPro" id="IPR001412">
    <property type="entry name" value="aa-tRNA-synth_I_CS"/>
</dbReference>
<dbReference type="AlphaFoldDB" id="A0AB34K6G7"/>
<dbReference type="InterPro" id="IPR014729">
    <property type="entry name" value="Rossmann-like_a/b/a_fold"/>
</dbReference>
<dbReference type="InterPro" id="IPR035684">
    <property type="entry name" value="ArgRS_core"/>
</dbReference>
<keyword evidence="5" id="KW-0963">Cytoplasm</keyword>
<dbReference type="InterPro" id="IPR009080">
    <property type="entry name" value="tRNAsynth_Ia_anticodon-bd"/>
</dbReference>
<name>A0AB34K6G7_PRYPA</name>
<keyword evidence="9 13" id="KW-0648">Protein biosynthesis</keyword>
<dbReference type="FunFam" id="1.10.730.10:FF:000006">
    <property type="entry name" value="Arginyl-tRNA synthetase 2, mitochondrial"/>
    <property type="match status" value="1"/>
</dbReference>
<organism evidence="17 18">
    <name type="scientific">Prymnesium parvum</name>
    <name type="common">Toxic golden alga</name>
    <dbReference type="NCBI Taxonomy" id="97485"/>
    <lineage>
        <taxon>Eukaryota</taxon>
        <taxon>Haptista</taxon>
        <taxon>Haptophyta</taxon>
        <taxon>Prymnesiophyceae</taxon>
        <taxon>Prymnesiales</taxon>
        <taxon>Prymnesiaceae</taxon>
        <taxon>Prymnesium</taxon>
    </lineage>
</organism>
<feature type="domain" description="DALR anticodon binding" evidence="15">
    <location>
        <begin position="526"/>
        <end position="650"/>
    </location>
</feature>
<keyword evidence="18" id="KW-1185">Reference proteome</keyword>
<dbReference type="Pfam" id="PF05746">
    <property type="entry name" value="DALR_1"/>
    <property type="match status" value="1"/>
</dbReference>
<dbReference type="PRINTS" id="PR01038">
    <property type="entry name" value="TRNASYNTHARG"/>
</dbReference>
<evidence type="ECO:0000256" key="9">
    <source>
        <dbReference type="ARBA" id="ARBA00022917"/>
    </source>
</evidence>
<dbReference type="SUPFAM" id="SSF47323">
    <property type="entry name" value="Anticodon-binding domain of a subclass of class I aminoacyl-tRNA synthetases"/>
    <property type="match status" value="1"/>
</dbReference>
<dbReference type="InterPro" id="IPR005148">
    <property type="entry name" value="Arg-tRNA-synth_N"/>
</dbReference>
<protein>
    <recommendedName>
        <fullName evidence="4">arginine--tRNA ligase</fullName>
        <ecNumber evidence="4">6.1.1.19</ecNumber>
    </recommendedName>
    <alternativeName>
        <fullName evidence="11">Arginyl-tRNA synthetase</fullName>
    </alternativeName>
</protein>
<dbReference type="InterPro" id="IPR036695">
    <property type="entry name" value="Arg-tRNA-synth_N_sf"/>
</dbReference>
<dbReference type="InterPro" id="IPR008909">
    <property type="entry name" value="DALR_anticod-bd"/>
</dbReference>
<evidence type="ECO:0000256" key="8">
    <source>
        <dbReference type="ARBA" id="ARBA00022840"/>
    </source>
</evidence>
<comment type="similarity">
    <text evidence="2 13">Belongs to the class-I aminoacyl-tRNA synthetase family.</text>
</comment>
<dbReference type="CDD" id="cd00671">
    <property type="entry name" value="ArgRS_core"/>
    <property type="match status" value="1"/>
</dbReference>
<dbReference type="GO" id="GO:0004814">
    <property type="term" value="F:arginine-tRNA ligase activity"/>
    <property type="evidence" value="ECO:0007669"/>
    <property type="project" value="UniProtKB-EC"/>
</dbReference>
<dbReference type="PROSITE" id="PS00178">
    <property type="entry name" value="AA_TRNA_LIGASE_I"/>
    <property type="match status" value="1"/>
</dbReference>
<evidence type="ECO:0000256" key="12">
    <source>
        <dbReference type="ARBA" id="ARBA00049339"/>
    </source>
</evidence>
<evidence type="ECO:0000256" key="10">
    <source>
        <dbReference type="ARBA" id="ARBA00023146"/>
    </source>
</evidence>
<dbReference type="Pfam" id="PF03485">
    <property type="entry name" value="Arg_tRNA_synt_N"/>
    <property type="match status" value="1"/>
</dbReference>
<dbReference type="InterPro" id="IPR001278">
    <property type="entry name" value="Arg-tRNA-ligase"/>
</dbReference>
<dbReference type="HAMAP" id="MF_00123">
    <property type="entry name" value="Arg_tRNA_synth"/>
    <property type="match status" value="1"/>
</dbReference>
<dbReference type="SUPFAM" id="SSF55190">
    <property type="entry name" value="Arginyl-tRNA synthetase (ArgRS), N-terminal 'additional' domain"/>
    <property type="match status" value="1"/>
</dbReference>
<keyword evidence="7 13" id="KW-0547">Nucleotide-binding</keyword>
<comment type="caution">
    <text evidence="17">The sequence shown here is derived from an EMBL/GenBank/DDBJ whole genome shotgun (WGS) entry which is preliminary data.</text>
</comment>
<gene>
    <name evidence="17" type="ORF">AB1Y20_010205</name>
</gene>
<comment type="subunit">
    <text evidence="3">Monomer.</text>
</comment>
<comment type="catalytic activity">
    <reaction evidence="12">
        <text>tRNA(Arg) + L-arginine + ATP = L-arginyl-tRNA(Arg) + AMP + diphosphate</text>
        <dbReference type="Rhea" id="RHEA:20301"/>
        <dbReference type="Rhea" id="RHEA-COMP:9658"/>
        <dbReference type="Rhea" id="RHEA-COMP:9673"/>
        <dbReference type="ChEBI" id="CHEBI:30616"/>
        <dbReference type="ChEBI" id="CHEBI:32682"/>
        <dbReference type="ChEBI" id="CHEBI:33019"/>
        <dbReference type="ChEBI" id="CHEBI:78442"/>
        <dbReference type="ChEBI" id="CHEBI:78513"/>
        <dbReference type="ChEBI" id="CHEBI:456215"/>
        <dbReference type="EC" id="6.1.1.19"/>
    </reaction>
</comment>
<proteinExistence type="inferred from homology"/>
<keyword evidence="8 13" id="KW-0067">ATP-binding</keyword>
<evidence type="ECO:0000256" key="5">
    <source>
        <dbReference type="ARBA" id="ARBA00022490"/>
    </source>
</evidence>
<evidence type="ECO:0000313" key="17">
    <source>
        <dbReference type="EMBL" id="KAL1528882.1"/>
    </source>
</evidence>
<dbReference type="PANTHER" id="PTHR11956:SF5">
    <property type="entry name" value="ARGININE--TRNA LIGASE, CYTOPLASMIC"/>
    <property type="match status" value="1"/>
</dbReference>
<dbReference type="Gene3D" id="3.30.1360.70">
    <property type="entry name" value="Arginyl tRNA synthetase N-terminal domain"/>
    <property type="match status" value="1"/>
</dbReference>
<keyword evidence="6 13" id="KW-0436">Ligase</keyword>
<dbReference type="Gene3D" id="1.10.730.10">
    <property type="entry name" value="Isoleucyl-tRNA Synthetase, Domain 1"/>
    <property type="match status" value="1"/>
</dbReference>
<reference evidence="17 18" key="1">
    <citation type="journal article" date="2024" name="Science">
        <title>Giant polyketide synthase enzymes in the biosynthesis of giant marine polyether toxins.</title>
        <authorList>
            <person name="Fallon T.R."/>
            <person name="Shende V.V."/>
            <person name="Wierzbicki I.H."/>
            <person name="Pendleton A.L."/>
            <person name="Watervoot N.F."/>
            <person name="Auber R.P."/>
            <person name="Gonzalez D.J."/>
            <person name="Wisecaver J.H."/>
            <person name="Moore B.S."/>
        </authorList>
    </citation>
    <scope>NUCLEOTIDE SEQUENCE [LARGE SCALE GENOMIC DNA]</scope>
    <source>
        <strain evidence="17 18">12B1</strain>
    </source>
</reference>
<dbReference type="FunFam" id="3.40.50.620:FF:000030">
    <property type="entry name" value="Arginine--tRNA ligase"/>
    <property type="match status" value="1"/>
</dbReference>
<accession>A0AB34K6G7</accession>
<evidence type="ECO:0000256" key="1">
    <source>
        <dbReference type="ARBA" id="ARBA00004496"/>
    </source>
</evidence>
<dbReference type="NCBIfam" id="TIGR00456">
    <property type="entry name" value="argS"/>
    <property type="match status" value="1"/>
</dbReference>
<evidence type="ECO:0000256" key="6">
    <source>
        <dbReference type="ARBA" id="ARBA00022598"/>
    </source>
</evidence>
<dbReference type="GO" id="GO:0005737">
    <property type="term" value="C:cytoplasm"/>
    <property type="evidence" value="ECO:0007669"/>
    <property type="project" value="UniProtKB-SubCell"/>
</dbReference>
<dbReference type="GO" id="GO:0006420">
    <property type="term" value="P:arginyl-tRNA aminoacylation"/>
    <property type="evidence" value="ECO:0007669"/>
    <property type="project" value="InterPro"/>
</dbReference>
<evidence type="ECO:0000259" key="16">
    <source>
        <dbReference type="SMART" id="SM01016"/>
    </source>
</evidence>
<dbReference type="PANTHER" id="PTHR11956">
    <property type="entry name" value="ARGINYL-TRNA SYNTHETASE"/>
    <property type="match status" value="1"/>
</dbReference>
<evidence type="ECO:0000256" key="13">
    <source>
        <dbReference type="RuleBase" id="RU363038"/>
    </source>
</evidence>
<dbReference type="Gene3D" id="3.40.50.620">
    <property type="entry name" value="HUPs"/>
    <property type="match status" value="1"/>
</dbReference>
<dbReference type="SMART" id="SM01016">
    <property type="entry name" value="Arg_tRNA_synt_N"/>
    <property type="match status" value="1"/>
</dbReference>
<dbReference type="Pfam" id="PF00750">
    <property type="entry name" value="tRNA-synt_1d"/>
    <property type="match status" value="1"/>
</dbReference>
<feature type="chain" id="PRO_5044324083" description="arginine--tRNA ligase" evidence="14">
    <location>
        <begin position="19"/>
        <end position="650"/>
    </location>
</feature>
<evidence type="ECO:0000313" key="18">
    <source>
        <dbReference type="Proteomes" id="UP001515480"/>
    </source>
</evidence>
<dbReference type="SUPFAM" id="SSF52374">
    <property type="entry name" value="Nucleotidylyl transferase"/>
    <property type="match status" value="1"/>
</dbReference>
<dbReference type="Proteomes" id="UP001515480">
    <property type="component" value="Unassembled WGS sequence"/>
</dbReference>
<evidence type="ECO:0000256" key="7">
    <source>
        <dbReference type="ARBA" id="ARBA00022741"/>
    </source>
</evidence>
<evidence type="ECO:0000256" key="2">
    <source>
        <dbReference type="ARBA" id="ARBA00005594"/>
    </source>
</evidence>
<evidence type="ECO:0000256" key="14">
    <source>
        <dbReference type="SAM" id="SignalP"/>
    </source>
</evidence>
<feature type="signal peptide" evidence="14">
    <location>
        <begin position="1"/>
        <end position="18"/>
    </location>
</feature>
<evidence type="ECO:0000259" key="15">
    <source>
        <dbReference type="SMART" id="SM00836"/>
    </source>
</evidence>
<evidence type="ECO:0000256" key="3">
    <source>
        <dbReference type="ARBA" id="ARBA00011245"/>
    </source>
</evidence>
<sequence length="650" mass="71047">MAAPLLGLLAASSAWIRAVPSARAPLKVLGRRLHHASAPAVASLSARHPPTAAQPTLDVLSWLDARVKEALVECYGPELRDAPSLVTLATKPDFGDYQCNVAMPLAKQLRSAPRAIAAELSAALRLDGVCEPPEIAGPGFLNLRLTRAFLTSELGKMLADDERCGVAPAAPAQRVVVDYSSPNIAKEMHVGHLRSTILGDTLAKLLEFLGHDVLRLNHVGDWGTQFGMLILHLRDEAPAVLAGEAQLELSDLVQLYKQSKARFDADEAFQRDARAEVVRLQAGDERSLSAWKALVEQSEAAFRQVYETLGVDPRLQTRGESFYNPMLPEVIATLREASLLQESDGAQCVFLDGYKNREGAPQPMIVQKSDGGFMYSTTDLAAVAHRVKVERAQRVLYVTDAGQAQHFQQVFEISRLAGMVPEGVSLEHVPFGLVLSEDGKKFKTRSGETVKLTALLDEALARARADVTARLQAEGREESEEFIAKVSHAVGIGAVKYADLAMNRNSNYKFSFDKMLSLSGNTAPYMLYAYARIRGIERRVAQELGGEGGVQSEEGAVKLLLLEDAELNLARHLLRVGEVVREVERDLLPSKLCEYIFELSSKFNQFYESCPVLQAESAEVQRSRLALCQVTASVLRLNLGLLGMEALEAI</sequence>
<evidence type="ECO:0000256" key="11">
    <source>
        <dbReference type="ARBA" id="ARBA00033033"/>
    </source>
</evidence>
<dbReference type="GO" id="GO:0005524">
    <property type="term" value="F:ATP binding"/>
    <property type="evidence" value="ECO:0007669"/>
    <property type="project" value="UniProtKB-KW"/>
</dbReference>
<keyword evidence="10 13" id="KW-0030">Aminoacyl-tRNA synthetase</keyword>
<dbReference type="EC" id="6.1.1.19" evidence="4"/>
<dbReference type="SMART" id="SM00836">
    <property type="entry name" value="DALR_1"/>
    <property type="match status" value="1"/>
</dbReference>
<evidence type="ECO:0000256" key="4">
    <source>
        <dbReference type="ARBA" id="ARBA00012837"/>
    </source>
</evidence>